<sequence>MALGGGALLLGTPAAAHAAPYEQASERPYEQASDRTEVACANSEQTNKVSINQIISDNKIEDSDVSYEQSASVETTNDNQTQPNNTVVCIGNIDVDVDVED</sequence>
<reference evidence="3 4" key="1">
    <citation type="submission" date="2018-09" db="EMBL/GenBank/DDBJ databases">
        <title>Micromonospora sp. nov. MS1-9, isolated from a root of Musa sp.</title>
        <authorList>
            <person name="Kuncharoen N."/>
            <person name="Kudo T."/>
            <person name="Ohkuma M."/>
            <person name="Yuki M."/>
            <person name="Tanasupawat S."/>
        </authorList>
    </citation>
    <scope>NUCLEOTIDE SEQUENCE [LARGE SCALE GENOMIC DNA]</scope>
    <source>
        <strain evidence="3 4">NGC1-4</strain>
    </source>
</reference>
<name>A0ABX9RHR3_9ACTN</name>
<feature type="chain" id="PRO_5045777568" description="Secreted protein" evidence="2">
    <location>
        <begin position="19"/>
        <end position="101"/>
    </location>
</feature>
<gene>
    <name evidence="3" type="ORF">D7147_05665</name>
</gene>
<keyword evidence="4" id="KW-1185">Reference proteome</keyword>
<organism evidence="3 4">
    <name type="scientific">Micromonospora musae</name>
    <dbReference type="NCBI Taxonomy" id="1894970"/>
    <lineage>
        <taxon>Bacteria</taxon>
        <taxon>Bacillati</taxon>
        <taxon>Actinomycetota</taxon>
        <taxon>Actinomycetes</taxon>
        <taxon>Micromonosporales</taxon>
        <taxon>Micromonosporaceae</taxon>
        <taxon>Micromonospora</taxon>
    </lineage>
</organism>
<evidence type="ECO:0000256" key="1">
    <source>
        <dbReference type="SAM" id="MobiDB-lite"/>
    </source>
</evidence>
<feature type="compositionally biased region" description="Basic and acidic residues" evidence="1">
    <location>
        <begin position="24"/>
        <end position="37"/>
    </location>
</feature>
<dbReference type="EMBL" id="RAZS01000002">
    <property type="protein sequence ID" value="RKN22188.1"/>
    <property type="molecule type" value="Genomic_DNA"/>
</dbReference>
<protein>
    <recommendedName>
        <fullName evidence="5">Secreted protein</fullName>
    </recommendedName>
</protein>
<proteinExistence type="predicted"/>
<dbReference type="Proteomes" id="UP000271548">
    <property type="component" value="Unassembled WGS sequence"/>
</dbReference>
<accession>A0ABX9RHR3</accession>
<feature type="compositionally biased region" description="Low complexity" evidence="1">
    <location>
        <begin position="75"/>
        <end position="84"/>
    </location>
</feature>
<evidence type="ECO:0008006" key="5">
    <source>
        <dbReference type="Google" id="ProtNLM"/>
    </source>
</evidence>
<feature type="signal peptide" evidence="2">
    <location>
        <begin position="1"/>
        <end position="18"/>
    </location>
</feature>
<evidence type="ECO:0000313" key="4">
    <source>
        <dbReference type="Proteomes" id="UP000271548"/>
    </source>
</evidence>
<keyword evidence="2" id="KW-0732">Signal</keyword>
<comment type="caution">
    <text evidence="3">The sequence shown here is derived from an EMBL/GenBank/DDBJ whole genome shotgun (WGS) entry which is preliminary data.</text>
</comment>
<feature type="region of interest" description="Disordered" evidence="1">
    <location>
        <begin position="19"/>
        <end position="43"/>
    </location>
</feature>
<evidence type="ECO:0000313" key="3">
    <source>
        <dbReference type="EMBL" id="RKN22188.1"/>
    </source>
</evidence>
<evidence type="ECO:0000256" key="2">
    <source>
        <dbReference type="SAM" id="SignalP"/>
    </source>
</evidence>
<feature type="region of interest" description="Disordered" evidence="1">
    <location>
        <begin position="62"/>
        <end position="84"/>
    </location>
</feature>